<evidence type="ECO:0000313" key="3">
    <source>
        <dbReference type="Proteomes" id="UP000064967"/>
    </source>
</evidence>
<proteinExistence type="predicted"/>
<gene>
    <name evidence="2" type="ORF">AKJ09_06721</name>
</gene>
<feature type="chain" id="PRO_5005466483" description="Lipoprotein" evidence="1">
    <location>
        <begin position="22"/>
        <end position="300"/>
    </location>
</feature>
<sequence>MIRRFLVPAFLPACLSLSLFAGCSTSNDTAPTAVSAGEGPAPGAPDASVDAGPDAFVEVPVWKETSVQIAISSSGYWEGATGYAKDRADMSDEQLTAVAGLRTIQPRDVPRPADGTSIEVRVTDQDGSVATFRAEEFNVPAAAGALPTIDYDTLKPFLATIQCLAAHDVPSVARTTEAPVDPAGADVSSAVALPADTGCVNGVFVPYQCSDSFLTFDVQAPTTYDIVSGRCLENLSLRIYSNDRTTLLATSVPGSGDACFTLRHTFDVGRYLLVMSKTNAAGCSVDGKTGDTSLRIQKAK</sequence>
<dbReference type="Proteomes" id="UP000064967">
    <property type="component" value="Chromosome"/>
</dbReference>
<dbReference type="PROSITE" id="PS51257">
    <property type="entry name" value="PROKAR_LIPOPROTEIN"/>
    <property type="match status" value="1"/>
</dbReference>
<protein>
    <recommendedName>
        <fullName evidence="4">Lipoprotein</fullName>
    </recommendedName>
</protein>
<evidence type="ECO:0008006" key="4">
    <source>
        <dbReference type="Google" id="ProtNLM"/>
    </source>
</evidence>
<evidence type="ECO:0000256" key="1">
    <source>
        <dbReference type="SAM" id="SignalP"/>
    </source>
</evidence>
<keyword evidence="1" id="KW-0732">Signal</keyword>
<name>A0A0K1Q2U8_9BACT</name>
<dbReference type="AlphaFoldDB" id="A0A0K1Q2U8"/>
<feature type="signal peptide" evidence="1">
    <location>
        <begin position="1"/>
        <end position="21"/>
    </location>
</feature>
<reference evidence="2 3" key="1">
    <citation type="submission" date="2015-08" db="EMBL/GenBank/DDBJ databases">
        <authorList>
            <person name="Babu N.S."/>
            <person name="Beckwith C.J."/>
            <person name="Beseler K.G."/>
            <person name="Brison A."/>
            <person name="Carone J.V."/>
            <person name="Caskin T.P."/>
            <person name="Diamond M."/>
            <person name="Durham M.E."/>
            <person name="Foxe J.M."/>
            <person name="Go M."/>
            <person name="Henderson B.A."/>
            <person name="Jones I.B."/>
            <person name="McGettigan J.A."/>
            <person name="Micheletti S.J."/>
            <person name="Nasrallah M.E."/>
            <person name="Ortiz D."/>
            <person name="Piller C.R."/>
            <person name="Privatt S.R."/>
            <person name="Schneider S.L."/>
            <person name="Sharp S."/>
            <person name="Smith T.C."/>
            <person name="Stanton J.D."/>
            <person name="Ullery H.E."/>
            <person name="Wilson R.J."/>
            <person name="Serrano M.G."/>
            <person name="Buck G."/>
            <person name="Lee V."/>
            <person name="Wang Y."/>
            <person name="Carvalho R."/>
            <person name="Voegtly L."/>
            <person name="Shi R."/>
            <person name="Duckworth R."/>
            <person name="Johnson A."/>
            <person name="Loviza R."/>
            <person name="Walstead R."/>
            <person name="Shah Z."/>
            <person name="Kiflezghi M."/>
            <person name="Wade K."/>
            <person name="Ball S.L."/>
            <person name="Bradley K.W."/>
            <person name="Asai D.J."/>
            <person name="Bowman C.A."/>
            <person name="Russell D.A."/>
            <person name="Pope W.H."/>
            <person name="Jacobs-Sera D."/>
            <person name="Hendrix R.W."/>
            <person name="Hatfull G.F."/>
        </authorList>
    </citation>
    <scope>NUCLEOTIDE SEQUENCE [LARGE SCALE GENOMIC DNA]</scope>
    <source>
        <strain evidence="2 3">DSM 27648</strain>
    </source>
</reference>
<keyword evidence="3" id="KW-1185">Reference proteome</keyword>
<organism evidence="2 3">
    <name type="scientific">Labilithrix luteola</name>
    <dbReference type="NCBI Taxonomy" id="1391654"/>
    <lineage>
        <taxon>Bacteria</taxon>
        <taxon>Pseudomonadati</taxon>
        <taxon>Myxococcota</taxon>
        <taxon>Polyangia</taxon>
        <taxon>Polyangiales</taxon>
        <taxon>Labilitrichaceae</taxon>
        <taxon>Labilithrix</taxon>
    </lineage>
</organism>
<dbReference type="EMBL" id="CP012333">
    <property type="protein sequence ID" value="AKV00058.1"/>
    <property type="molecule type" value="Genomic_DNA"/>
</dbReference>
<dbReference type="KEGG" id="llu:AKJ09_06721"/>
<accession>A0A0K1Q2U8</accession>
<dbReference type="RefSeq" id="WP_146651417.1">
    <property type="nucleotide sequence ID" value="NZ_CP012333.1"/>
</dbReference>
<dbReference type="OrthoDB" id="5512171at2"/>
<evidence type="ECO:0000313" key="2">
    <source>
        <dbReference type="EMBL" id="AKV00058.1"/>
    </source>
</evidence>